<feature type="region of interest" description="Disordered" evidence="1">
    <location>
        <begin position="136"/>
        <end position="185"/>
    </location>
</feature>
<reference evidence="3 4" key="1">
    <citation type="journal article" date="2020" name="ISME J.">
        <title>Uncovering the hidden diversity of litter-decomposition mechanisms in mushroom-forming fungi.</title>
        <authorList>
            <person name="Floudas D."/>
            <person name="Bentzer J."/>
            <person name="Ahren D."/>
            <person name="Johansson T."/>
            <person name="Persson P."/>
            <person name="Tunlid A."/>
        </authorList>
    </citation>
    <scope>NUCLEOTIDE SEQUENCE [LARGE SCALE GENOMIC DNA]</scope>
    <source>
        <strain evidence="3 4">CBS 406.79</strain>
    </source>
</reference>
<accession>A0A8H5LQ97</accession>
<gene>
    <name evidence="3" type="ORF">D9757_012991</name>
</gene>
<feature type="region of interest" description="Disordered" evidence="1">
    <location>
        <begin position="53"/>
        <end position="117"/>
    </location>
</feature>
<dbReference type="Proteomes" id="UP000518752">
    <property type="component" value="Unassembled WGS sequence"/>
</dbReference>
<dbReference type="EMBL" id="JAACJN010000169">
    <property type="protein sequence ID" value="KAF5365513.1"/>
    <property type="molecule type" value="Genomic_DNA"/>
</dbReference>
<keyword evidence="4" id="KW-1185">Reference proteome</keyword>
<keyword evidence="2" id="KW-1133">Transmembrane helix</keyword>
<feature type="compositionally biased region" description="Low complexity" evidence="1">
    <location>
        <begin position="61"/>
        <end position="89"/>
    </location>
</feature>
<feature type="region of interest" description="Disordered" evidence="1">
    <location>
        <begin position="208"/>
        <end position="235"/>
    </location>
</feature>
<evidence type="ECO:0000313" key="4">
    <source>
        <dbReference type="Proteomes" id="UP000518752"/>
    </source>
</evidence>
<feature type="region of interest" description="Disordered" evidence="1">
    <location>
        <begin position="300"/>
        <end position="404"/>
    </location>
</feature>
<keyword evidence="2" id="KW-0812">Transmembrane</keyword>
<proteinExistence type="predicted"/>
<feature type="compositionally biased region" description="Polar residues" evidence="1">
    <location>
        <begin position="90"/>
        <end position="99"/>
    </location>
</feature>
<evidence type="ECO:0000256" key="2">
    <source>
        <dbReference type="SAM" id="Phobius"/>
    </source>
</evidence>
<evidence type="ECO:0000313" key="3">
    <source>
        <dbReference type="EMBL" id="KAF5365513.1"/>
    </source>
</evidence>
<evidence type="ECO:0000256" key="1">
    <source>
        <dbReference type="SAM" id="MobiDB-lite"/>
    </source>
</evidence>
<feature type="transmembrane region" description="Helical" evidence="2">
    <location>
        <begin position="249"/>
        <end position="270"/>
    </location>
</feature>
<sequence length="404" mass="42275">MSVHFVSLRVKLTIVPPELQYQSQSQRGLLLHAFNCVQYQKISRGLAQSPNLGYPAQAPETTSATSSSAPASSSSSVIAPSVTVTISSSDSAGPTQTHLSGIAGPAPIDPSVTSASAPTTSNVIATSASTSSIVIAGPRPTDLDDTSSSASAKSSVFARPTPITPTKSSVIAGPRPTDSNGTSVSASTESSIIATSAPTNLSVVVEPTPTNSSVVTGPTATDSNVTGAPVPTNPTTIQASEVTRPVSTLVPAIIGSMIGALLLSIGVFLYRRRRNRGRRPFHKITPLTDIEEIAAIQPTRHLSQSQKQALVIVSDPDSSEKPPLPRAQSLESQHLDHENHENPSMGDDDDVRSQVAEIRATVDRMVNSMMEQVQRLEAQMGSGRERDSANFSTLDGHPPTYVSS</sequence>
<dbReference type="AlphaFoldDB" id="A0A8H5LQ97"/>
<feature type="compositionally biased region" description="Polar residues" evidence="1">
    <location>
        <begin position="208"/>
        <end position="226"/>
    </location>
</feature>
<comment type="caution">
    <text evidence="3">The sequence shown here is derived from an EMBL/GenBank/DDBJ whole genome shotgun (WGS) entry which is preliminary data.</text>
</comment>
<name>A0A8H5LQ97_9AGAR</name>
<organism evidence="3 4">
    <name type="scientific">Collybiopsis confluens</name>
    <dbReference type="NCBI Taxonomy" id="2823264"/>
    <lineage>
        <taxon>Eukaryota</taxon>
        <taxon>Fungi</taxon>
        <taxon>Dikarya</taxon>
        <taxon>Basidiomycota</taxon>
        <taxon>Agaricomycotina</taxon>
        <taxon>Agaricomycetes</taxon>
        <taxon>Agaricomycetidae</taxon>
        <taxon>Agaricales</taxon>
        <taxon>Marasmiineae</taxon>
        <taxon>Omphalotaceae</taxon>
        <taxon>Collybiopsis</taxon>
    </lineage>
</organism>
<keyword evidence="2" id="KW-0472">Membrane</keyword>
<protein>
    <submittedName>
        <fullName evidence="3">Uncharacterized protein</fullName>
    </submittedName>
</protein>